<dbReference type="AlphaFoldDB" id="A0A641AKD4"/>
<dbReference type="PROSITE" id="PS51257">
    <property type="entry name" value="PROKAR_LIPOPROTEIN"/>
    <property type="match status" value="1"/>
</dbReference>
<dbReference type="EMBL" id="SDPP02000003">
    <property type="protein sequence ID" value="KAA1376146.1"/>
    <property type="molecule type" value="Genomic_DNA"/>
</dbReference>
<protein>
    <recommendedName>
        <fullName evidence="4">Small secreted protein</fullName>
    </recommendedName>
</protein>
<evidence type="ECO:0000256" key="1">
    <source>
        <dbReference type="SAM" id="SignalP"/>
    </source>
</evidence>
<reference evidence="2" key="1">
    <citation type="submission" date="2019-09" db="EMBL/GenBank/DDBJ databases">
        <authorList>
            <person name="Li J."/>
        </authorList>
    </citation>
    <scope>NUCLEOTIDE SEQUENCE [LARGE SCALE GENOMIC DNA]</scope>
    <source>
        <strain evidence="2">NRBC 14897</strain>
    </source>
</reference>
<evidence type="ECO:0000313" key="3">
    <source>
        <dbReference type="Proteomes" id="UP001515100"/>
    </source>
</evidence>
<accession>A0A641AKD4</accession>
<name>A0A641AKD4_9ACTN</name>
<comment type="caution">
    <text evidence="2">The sequence shown here is derived from an EMBL/GenBank/DDBJ whole genome shotgun (WGS) entry which is preliminary data.</text>
</comment>
<keyword evidence="3" id="KW-1185">Reference proteome</keyword>
<evidence type="ECO:0008006" key="4">
    <source>
        <dbReference type="Google" id="ProtNLM"/>
    </source>
</evidence>
<proteinExistence type="predicted"/>
<dbReference type="Proteomes" id="UP001515100">
    <property type="component" value="Unassembled WGS sequence"/>
</dbReference>
<feature type="signal peptide" evidence="1">
    <location>
        <begin position="1"/>
        <end position="20"/>
    </location>
</feature>
<evidence type="ECO:0000313" key="2">
    <source>
        <dbReference type="EMBL" id="KAA1376146.1"/>
    </source>
</evidence>
<dbReference type="OrthoDB" id="3748582at2"/>
<keyword evidence="1" id="KW-0732">Signal</keyword>
<organism evidence="2 3">
    <name type="scientific">Aeromicrobium fastidiosum</name>
    <dbReference type="NCBI Taxonomy" id="52699"/>
    <lineage>
        <taxon>Bacteria</taxon>
        <taxon>Bacillati</taxon>
        <taxon>Actinomycetota</taxon>
        <taxon>Actinomycetes</taxon>
        <taxon>Propionibacteriales</taxon>
        <taxon>Nocardioidaceae</taxon>
        <taxon>Aeromicrobium</taxon>
    </lineage>
</organism>
<feature type="chain" id="PRO_5038358653" description="Small secreted protein" evidence="1">
    <location>
        <begin position="21"/>
        <end position="154"/>
    </location>
</feature>
<dbReference type="RefSeq" id="WP_129183897.1">
    <property type="nucleotide sequence ID" value="NZ_JAGIOG010000001.1"/>
</dbReference>
<sequence length="154" mass="15948">MKITLALAGAVLAASLTACSGGDGADGASGSYCDELKSAKTTFDTLSAGDLSELEKGFATFHRLADAAPDDLKDQWKVLDDAASSVEDALKDAGLSFDDLPKIQAGQVPEGVDLTKVTSFAADLQKLNSKKFTDARADIAQQAKDTCKVDLGTS</sequence>
<gene>
    <name evidence="2" type="ORF">ESP62_011940</name>
</gene>